<organism evidence="3 4">
    <name type="scientific">Neorhizobium phenanthreniclasticum</name>
    <dbReference type="NCBI Taxonomy" id="3157917"/>
    <lineage>
        <taxon>Bacteria</taxon>
        <taxon>Pseudomonadati</taxon>
        <taxon>Pseudomonadota</taxon>
        <taxon>Alphaproteobacteria</taxon>
        <taxon>Hyphomicrobiales</taxon>
        <taxon>Rhizobiaceae</taxon>
        <taxon>Rhizobium/Agrobacterium group</taxon>
        <taxon>Neorhizobium</taxon>
    </lineage>
</organism>
<sequence>MNSTADGLYDLRGLKCPLPVLKTRRRLKSMESGAELLIETTDPLAGIDIPHFCTEEGHALIRSEKTGAGHRFLIRKG</sequence>
<accession>A0ABV0LYY0</accession>
<dbReference type="InterPro" id="IPR036868">
    <property type="entry name" value="TusA-like_sf"/>
</dbReference>
<evidence type="ECO:0000256" key="1">
    <source>
        <dbReference type="ARBA" id="ARBA00008984"/>
    </source>
</evidence>
<name>A0ABV0LYY0_9HYPH</name>
<comment type="similarity">
    <text evidence="1">Belongs to the sulfur carrier protein TusA family.</text>
</comment>
<gene>
    <name evidence="3" type="ORF">ABK249_07695</name>
</gene>
<protein>
    <submittedName>
        <fullName evidence="3">Sulfurtransferase TusA family protein</fullName>
    </submittedName>
</protein>
<dbReference type="PANTHER" id="PTHR33279">
    <property type="entry name" value="SULFUR CARRIER PROTEIN YEDF-RELATED"/>
    <property type="match status" value="1"/>
</dbReference>
<dbReference type="Gene3D" id="3.30.110.40">
    <property type="entry name" value="TusA-like domain"/>
    <property type="match status" value="1"/>
</dbReference>
<dbReference type="SUPFAM" id="SSF64307">
    <property type="entry name" value="SirA-like"/>
    <property type="match status" value="1"/>
</dbReference>
<reference evidence="3 4" key="1">
    <citation type="submission" date="2024-05" db="EMBL/GenBank/DDBJ databases">
        <title>Neorhizobium sp. Rsf11, a plant growth promoting and heavy metal resistant PAH-degrader.</title>
        <authorList>
            <person name="Golubev S.N."/>
            <person name="Muratova A.Y."/>
            <person name="Markelova M.I."/>
        </authorList>
    </citation>
    <scope>NUCLEOTIDE SEQUENCE [LARGE SCALE GENOMIC DNA]</scope>
    <source>
        <strain evidence="3 4">Rsf11</strain>
    </source>
</reference>
<evidence type="ECO:0000259" key="2">
    <source>
        <dbReference type="Pfam" id="PF01206"/>
    </source>
</evidence>
<dbReference type="RefSeq" id="WP_227704277.1">
    <property type="nucleotide sequence ID" value="NZ_JBEAAL010000003.1"/>
</dbReference>
<dbReference type="EMBL" id="JBEAAL010000003">
    <property type="protein sequence ID" value="MEQ1404812.1"/>
    <property type="molecule type" value="Genomic_DNA"/>
</dbReference>
<feature type="domain" description="UPF0033" evidence="2">
    <location>
        <begin position="10"/>
        <end position="76"/>
    </location>
</feature>
<dbReference type="CDD" id="cd00291">
    <property type="entry name" value="SirA_YedF_YeeD"/>
    <property type="match status" value="1"/>
</dbReference>
<comment type="caution">
    <text evidence="3">The sequence shown here is derived from an EMBL/GenBank/DDBJ whole genome shotgun (WGS) entry which is preliminary data.</text>
</comment>
<dbReference type="Proteomes" id="UP001496627">
    <property type="component" value="Unassembled WGS sequence"/>
</dbReference>
<keyword evidence="4" id="KW-1185">Reference proteome</keyword>
<dbReference type="PANTHER" id="PTHR33279:SF6">
    <property type="entry name" value="SULFUR CARRIER PROTEIN YEDF-RELATED"/>
    <property type="match status" value="1"/>
</dbReference>
<evidence type="ECO:0000313" key="3">
    <source>
        <dbReference type="EMBL" id="MEQ1404812.1"/>
    </source>
</evidence>
<dbReference type="Pfam" id="PF01206">
    <property type="entry name" value="TusA"/>
    <property type="match status" value="1"/>
</dbReference>
<proteinExistence type="inferred from homology"/>
<dbReference type="InterPro" id="IPR001455">
    <property type="entry name" value="TusA-like"/>
</dbReference>
<evidence type="ECO:0000313" key="4">
    <source>
        <dbReference type="Proteomes" id="UP001496627"/>
    </source>
</evidence>